<feature type="domain" description="Tail specific protease" evidence="1">
    <location>
        <begin position="261"/>
        <end position="477"/>
    </location>
</feature>
<accession>A0A545U9W4</accession>
<dbReference type="PANTHER" id="PTHR46825">
    <property type="entry name" value="D-ALANYL-D-ALANINE-CARBOXYPEPTIDASE/ENDOPEPTIDASE AMPH"/>
    <property type="match status" value="1"/>
</dbReference>
<keyword evidence="3" id="KW-1185">Reference proteome</keyword>
<proteinExistence type="predicted"/>
<dbReference type="Pfam" id="PF14684">
    <property type="entry name" value="Tricorn_C1"/>
    <property type="match status" value="1"/>
</dbReference>
<dbReference type="OrthoDB" id="9758793at2"/>
<evidence type="ECO:0000313" key="3">
    <source>
        <dbReference type="Proteomes" id="UP000319732"/>
    </source>
</evidence>
<protein>
    <submittedName>
        <fullName evidence="2">Serine hydrolase</fullName>
    </submittedName>
</protein>
<dbReference type="Gene3D" id="3.90.226.10">
    <property type="entry name" value="2-enoyl-CoA Hydratase, Chain A, domain 1"/>
    <property type="match status" value="1"/>
</dbReference>
<dbReference type="InterPro" id="IPR028204">
    <property type="entry name" value="Tricorn_C1"/>
</dbReference>
<dbReference type="InterPro" id="IPR029045">
    <property type="entry name" value="ClpP/crotonase-like_dom_sf"/>
</dbReference>
<dbReference type="Pfam" id="PF00144">
    <property type="entry name" value="Beta-lactamase"/>
    <property type="match status" value="1"/>
</dbReference>
<evidence type="ECO:0000313" key="2">
    <source>
        <dbReference type="EMBL" id="TQV86265.1"/>
    </source>
</evidence>
<dbReference type="InterPro" id="IPR005151">
    <property type="entry name" value="Tail-specific_protease"/>
</dbReference>
<dbReference type="InterPro" id="IPR050491">
    <property type="entry name" value="AmpC-like"/>
</dbReference>
<dbReference type="CDD" id="cd07563">
    <property type="entry name" value="Peptidase_S41_IRBP"/>
    <property type="match status" value="1"/>
</dbReference>
<name>A0A545U9W4_9GAMM</name>
<dbReference type="SMART" id="SM00245">
    <property type="entry name" value="TSPc"/>
    <property type="match status" value="1"/>
</dbReference>
<dbReference type="EMBL" id="VHSG01000002">
    <property type="protein sequence ID" value="TQV86265.1"/>
    <property type="molecule type" value="Genomic_DNA"/>
</dbReference>
<evidence type="ECO:0000259" key="1">
    <source>
        <dbReference type="SMART" id="SM00245"/>
    </source>
</evidence>
<dbReference type="Gene3D" id="3.40.710.10">
    <property type="entry name" value="DD-peptidase/beta-lactamase superfamily"/>
    <property type="match status" value="1"/>
</dbReference>
<keyword evidence="2" id="KW-0378">Hydrolase</keyword>
<dbReference type="PANTHER" id="PTHR46825:SF8">
    <property type="entry name" value="BETA-LACTAMASE-RELATED"/>
    <property type="match status" value="1"/>
</dbReference>
<dbReference type="InterPro" id="IPR001466">
    <property type="entry name" value="Beta-lactam-related"/>
</dbReference>
<reference evidence="2 3" key="1">
    <citation type="submission" date="2019-06" db="EMBL/GenBank/DDBJ databases">
        <title>Whole genome sequence for Cellvibrionaceae sp. R142.</title>
        <authorList>
            <person name="Wang G."/>
        </authorList>
    </citation>
    <scope>NUCLEOTIDE SEQUENCE [LARGE SCALE GENOMIC DNA]</scope>
    <source>
        <strain evidence="2 3">R142</strain>
    </source>
</reference>
<dbReference type="Proteomes" id="UP000319732">
    <property type="component" value="Unassembled WGS sequence"/>
</dbReference>
<dbReference type="InterPro" id="IPR012338">
    <property type="entry name" value="Beta-lactam/transpept-like"/>
</dbReference>
<dbReference type="GO" id="GO:0006508">
    <property type="term" value="P:proteolysis"/>
    <property type="evidence" value="ECO:0007669"/>
    <property type="project" value="InterPro"/>
</dbReference>
<gene>
    <name evidence="2" type="ORF">FKG94_01565</name>
</gene>
<dbReference type="GO" id="GO:0008236">
    <property type="term" value="F:serine-type peptidase activity"/>
    <property type="evidence" value="ECO:0007669"/>
    <property type="project" value="InterPro"/>
</dbReference>
<dbReference type="SUPFAM" id="SSF56601">
    <property type="entry name" value="beta-lactamase/transpeptidase-like"/>
    <property type="match status" value="1"/>
</dbReference>
<dbReference type="SUPFAM" id="SSF52096">
    <property type="entry name" value="ClpP/crotonase"/>
    <property type="match status" value="1"/>
</dbReference>
<dbReference type="AlphaFoldDB" id="A0A545U9W4"/>
<dbReference type="Pfam" id="PF03572">
    <property type="entry name" value="Peptidase_S41"/>
    <property type="match status" value="1"/>
</dbReference>
<dbReference type="Gene3D" id="3.30.750.44">
    <property type="match status" value="1"/>
</dbReference>
<organism evidence="2 3">
    <name type="scientific">Exilibacterium tricleocarpae</name>
    <dbReference type="NCBI Taxonomy" id="2591008"/>
    <lineage>
        <taxon>Bacteria</taxon>
        <taxon>Pseudomonadati</taxon>
        <taxon>Pseudomonadota</taxon>
        <taxon>Gammaproteobacteria</taxon>
        <taxon>Cellvibrionales</taxon>
        <taxon>Cellvibrionaceae</taxon>
        <taxon>Exilibacterium</taxon>
    </lineage>
</organism>
<comment type="caution">
    <text evidence="2">The sequence shown here is derived from an EMBL/GenBank/DDBJ whole genome shotgun (WGS) entry which is preliminary data.</text>
</comment>
<sequence>MLMILDAARLYSLYHSHHDRKKTMVHALCRPYLSVFTAVLLLSGCGFHAGSKPQAPVSLAAVTGTWIAPGTGLILRIEADALQTFYHTRATCAAGLRFASLAEAGQYLRDVRVETGVAELSLIPAGGAETDRIYFARAQALPQSCHGVDVAASFDPESTFQHFWHAFNDYYPFFAQRGVDWQQRYTQHRPRVTATTTQTQLFDLLTEMLSPLDDGHVSLVVATGELKKGYSPGVPRDWKVTANLARGGDRSGRAAVINYFNRRLETAHIDGDLALVESDGGAPAMVWGRLDGNVGYLQINQMQGFAPRRDDLLLNTAADLAAVEKVMDGVLDDLHGVTALVVDVRFNGGGADSIALAIAGRFADQKRLVFAKEKYNRGRATARAETYLQPHSGRRLQVPVALITGPDTASAAEIFTLALRQLPNVTHIGQPTRGILSDILDFTLASGWELGLSHEVYYDAGGRVHEAVGIVPDRRVPVTSFNGAVWGMFPAVTQALAGFDIDISLSATEFSVRLQTLMGDALVPGLAAAWVSDSAVLATHAAGYADIGKARKVTARTPFNLASVSKTFIGVAVAQAVEQGLIALDTRMGDLPMPLRVDSPNTPGADITLQHLVSHTAGIKDSDVYFCGYYIEQSKASLAAAMGMLDCPTPVRTEQAVFLADYLQRGGSLYDAAENFLAAPAGAVHFYSNVGAALASRMLAVATRTDFETWTERNIFTPLRMRDTHWFNSRFDGGGERPAVRYVIDGDKPVPLPEYALATWADGGLKSSAADMARYLLAIVRGGELDDRRIADAASVDAMLSPQTELPTLQGSQGIFWVNDGFLFGHDGSDPGATTQMFYDQYHDMGFVLLVNVSDLMDDNKALERRLRALVRLVYRRGLALRRDQ</sequence>